<sequence>MATSIEPWMPTSGRSAELQPAGRSWDVVRVPLSIGIGKRTLGLLGYTTGAVIQNPFDEVLYWLIAPGSAEKWDMTLLPGIQVWGATAYIEVPSIDCRKGPGIRWRVPPRDQHLTDPAALLAALKTATHEALGPRKEVPR</sequence>
<keyword evidence="2" id="KW-1185">Reference proteome</keyword>
<protein>
    <submittedName>
        <fullName evidence="1">Uncharacterized protein</fullName>
    </submittedName>
</protein>
<dbReference type="RefSeq" id="WP_358628436.1">
    <property type="nucleotide sequence ID" value="NZ_JBFAEV010000001.1"/>
</dbReference>
<dbReference type="Proteomes" id="UP001620295">
    <property type="component" value="Unassembled WGS sequence"/>
</dbReference>
<evidence type="ECO:0000313" key="2">
    <source>
        <dbReference type="Proteomes" id="UP001620295"/>
    </source>
</evidence>
<dbReference type="EMBL" id="JBJDQH010000019">
    <property type="protein sequence ID" value="MFK4271649.1"/>
    <property type="molecule type" value="Genomic_DNA"/>
</dbReference>
<reference evidence="1 2" key="1">
    <citation type="submission" date="2024-11" db="EMBL/GenBank/DDBJ databases">
        <title>The Natural Products Discovery Center: Release of the First 8490 Sequenced Strains for Exploring Actinobacteria Biosynthetic Diversity.</title>
        <authorList>
            <person name="Kalkreuter E."/>
            <person name="Kautsar S.A."/>
            <person name="Yang D."/>
            <person name="Bader C.D."/>
            <person name="Teijaro C.N."/>
            <person name="Fluegel L."/>
            <person name="Davis C.M."/>
            <person name="Simpson J.R."/>
            <person name="Lauterbach L."/>
            <person name="Steele A.D."/>
            <person name="Gui C."/>
            <person name="Meng S."/>
            <person name="Li G."/>
            <person name="Viehrig K."/>
            <person name="Ye F."/>
            <person name="Su P."/>
            <person name="Kiefer A.F."/>
            <person name="Nichols A."/>
            <person name="Cepeda A.J."/>
            <person name="Yan W."/>
            <person name="Fan B."/>
            <person name="Jiang Y."/>
            <person name="Adhikari A."/>
            <person name="Zheng C.-J."/>
            <person name="Schuster L."/>
            <person name="Cowan T.M."/>
            <person name="Smanski M.J."/>
            <person name="Chevrette M.G."/>
            <person name="De Carvalho L.P.S."/>
            <person name="Shen B."/>
        </authorList>
    </citation>
    <scope>NUCLEOTIDE SEQUENCE [LARGE SCALE GENOMIC DNA]</scope>
    <source>
        <strain evidence="1 2">NPDC020863</strain>
    </source>
</reference>
<gene>
    <name evidence="1" type="ORF">ACI2L5_43095</name>
</gene>
<accession>A0ABW8M0F6</accession>
<organism evidence="1 2">
    <name type="scientific">Streptomyces milbemycinicus</name>
    <dbReference type="NCBI Taxonomy" id="476552"/>
    <lineage>
        <taxon>Bacteria</taxon>
        <taxon>Bacillati</taxon>
        <taxon>Actinomycetota</taxon>
        <taxon>Actinomycetes</taxon>
        <taxon>Kitasatosporales</taxon>
        <taxon>Streptomycetaceae</taxon>
        <taxon>Streptomyces</taxon>
    </lineage>
</organism>
<proteinExistence type="predicted"/>
<comment type="caution">
    <text evidence="1">The sequence shown here is derived from an EMBL/GenBank/DDBJ whole genome shotgun (WGS) entry which is preliminary data.</text>
</comment>
<name>A0ABW8M0F6_9ACTN</name>
<evidence type="ECO:0000313" key="1">
    <source>
        <dbReference type="EMBL" id="MFK4271649.1"/>
    </source>
</evidence>